<keyword evidence="3" id="KW-1185">Reference proteome</keyword>
<proteinExistence type="predicted"/>
<evidence type="ECO:0000313" key="3">
    <source>
        <dbReference type="Proteomes" id="UP001454086"/>
    </source>
</evidence>
<dbReference type="EMBL" id="JBBMFM010000148">
    <property type="protein sequence ID" value="MEQ2428085.1"/>
    <property type="molecule type" value="Genomic_DNA"/>
</dbReference>
<sequence length="59" mass="6659">MKIRIKFKKHGTMKFIGHLDVMRYFQKAIRRSGVDICYSGGFSPHQVMSFAAPLGVGIT</sequence>
<dbReference type="RefSeq" id="WP_349118653.1">
    <property type="nucleotide sequence ID" value="NZ_JBBMFM010000148.1"/>
</dbReference>
<dbReference type="Proteomes" id="UP001454086">
    <property type="component" value="Unassembled WGS sequence"/>
</dbReference>
<comment type="caution">
    <text evidence="2">The sequence shown here is derived from an EMBL/GenBank/DDBJ whole genome shotgun (WGS) entry which is preliminary data.</text>
</comment>
<reference evidence="2 3" key="1">
    <citation type="submission" date="2024-03" db="EMBL/GenBank/DDBJ databases">
        <title>Human intestinal bacterial collection.</title>
        <authorList>
            <person name="Pauvert C."/>
            <person name="Hitch T.C.A."/>
            <person name="Clavel T."/>
        </authorList>
    </citation>
    <scope>NUCLEOTIDE SEQUENCE [LARGE SCALE GENOMIC DNA]</scope>
    <source>
        <strain evidence="2 3">CLA-SR-H021</strain>
    </source>
</reference>
<dbReference type="Pfam" id="PF10105">
    <property type="entry name" value="DUF2344"/>
    <property type="match status" value="1"/>
</dbReference>
<accession>A0ABV1DDL3</accession>
<evidence type="ECO:0000259" key="1">
    <source>
        <dbReference type="Pfam" id="PF10105"/>
    </source>
</evidence>
<dbReference type="NCBIfam" id="TIGR03936">
    <property type="entry name" value="sam_1_link_chp"/>
    <property type="match status" value="1"/>
</dbReference>
<gene>
    <name evidence="2" type="ORF">WMQ36_24280</name>
</gene>
<organism evidence="2 3">
    <name type="scientific">Enterocloster hominis</name>
    <name type="common">ex Hitch et al. 2024</name>
    <dbReference type="NCBI Taxonomy" id="1917870"/>
    <lineage>
        <taxon>Bacteria</taxon>
        <taxon>Bacillati</taxon>
        <taxon>Bacillota</taxon>
        <taxon>Clostridia</taxon>
        <taxon>Lachnospirales</taxon>
        <taxon>Lachnospiraceae</taxon>
        <taxon>Enterocloster</taxon>
    </lineage>
</organism>
<feature type="non-terminal residue" evidence="2">
    <location>
        <position position="59"/>
    </location>
</feature>
<dbReference type="InterPro" id="IPR018768">
    <property type="entry name" value="DUF2344"/>
</dbReference>
<feature type="domain" description="DUF2344" evidence="1">
    <location>
        <begin position="2"/>
        <end position="59"/>
    </location>
</feature>
<protein>
    <submittedName>
        <fullName evidence="2">TIGR03936 family radical SAM-associated protein</fullName>
    </submittedName>
</protein>
<evidence type="ECO:0000313" key="2">
    <source>
        <dbReference type="EMBL" id="MEQ2428085.1"/>
    </source>
</evidence>
<name>A0ABV1DDL3_9FIRM</name>